<feature type="domain" description="SUF system FeS cluster assembly SufBD core" evidence="2">
    <location>
        <begin position="174"/>
        <end position="407"/>
    </location>
</feature>
<dbReference type="Proteomes" id="UP000070186">
    <property type="component" value="Unassembled WGS sequence"/>
</dbReference>
<dbReference type="InterPro" id="IPR055346">
    <property type="entry name" value="Fe-S_cluster_assembly_SufBD"/>
</dbReference>
<dbReference type="SUPFAM" id="SSF101960">
    <property type="entry name" value="Stabilizer of iron transporter SufD"/>
    <property type="match status" value="1"/>
</dbReference>
<dbReference type="InterPro" id="IPR045595">
    <property type="entry name" value="SufBD_N"/>
</dbReference>
<evidence type="ECO:0000313" key="5">
    <source>
        <dbReference type="Proteomes" id="UP000070186"/>
    </source>
</evidence>
<evidence type="ECO:0000313" key="4">
    <source>
        <dbReference type="EMBL" id="KXB31807.1"/>
    </source>
</evidence>
<dbReference type="InterPro" id="IPR000825">
    <property type="entry name" value="SUF_FeS_clus_asmbl_SufBD_core"/>
</dbReference>
<organism evidence="4 5">
    <name type="scientific">Dechloromonas denitrificans</name>
    <dbReference type="NCBI Taxonomy" id="281362"/>
    <lineage>
        <taxon>Bacteria</taxon>
        <taxon>Pseudomonadati</taxon>
        <taxon>Pseudomonadota</taxon>
        <taxon>Betaproteobacteria</taxon>
        <taxon>Rhodocyclales</taxon>
        <taxon>Azonexaceae</taxon>
        <taxon>Dechloromonas</taxon>
    </lineage>
</organism>
<accession>A0A133XLJ8</accession>
<dbReference type="Pfam" id="PF01458">
    <property type="entry name" value="SUFBD_core"/>
    <property type="match status" value="1"/>
</dbReference>
<name>A0A133XLJ8_9RHOO</name>
<dbReference type="Pfam" id="PF19295">
    <property type="entry name" value="SufBD_N"/>
    <property type="match status" value="1"/>
</dbReference>
<evidence type="ECO:0000256" key="1">
    <source>
        <dbReference type="ARBA" id="ARBA00043967"/>
    </source>
</evidence>
<comment type="caution">
    <text evidence="4">The sequence shown here is derived from an EMBL/GenBank/DDBJ whole genome shotgun (WGS) entry which is preliminary data.</text>
</comment>
<evidence type="ECO:0000259" key="2">
    <source>
        <dbReference type="Pfam" id="PF01458"/>
    </source>
</evidence>
<reference evidence="4 5" key="1">
    <citation type="submission" date="2015-12" db="EMBL/GenBank/DDBJ databases">
        <title>Nitrous oxide reduction kinetics distinguish bacteria harboring typical versus atypical NosZ.</title>
        <authorList>
            <person name="Yoon S."/>
            <person name="Nissen S."/>
            <person name="Park D."/>
            <person name="Sanford R.A."/>
            <person name="Loeffler F.E."/>
        </authorList>
    </citation>
    <scope>NUCLEOTIDE SEQUENCE [LARGE SCALE GENOMIC DNA]</scope>
    <source>
        <strain evidence="4 5">ATCC BAA-841</strain>
    </source>
</reference>
<feature type="domain" description="SUF system FeS cluster assembly SufBD N-terminal" evidence="3">
    <location>
        <begin position="9"/>
        <end position="172"/>
    </location>
</feature>
<dbReference type="STRING" id="281362.AT959_05535"/>
<gene>
    <name evidence="4" type="ORF">AT959_05535</name>
</gene>
<dbReference type="AlphaFoldDB" id="A0A133XLJ8"/>
<sequence length="435" mass="47464">MNARVPGSAADYLGAFRRISGILPGQHLDWLRQARAEAIGRFSQQGFPTLHDEDWKYTSVASIEKGRFNILPTASDNLLAPQVALHALPDSHLLVFVNGRLDPGLCRPGRLPPGTVLSSLAYQLEQDQDWPEDTLVTYPPASPFADLNLAFMADGAYVRLPPEATLAAPIQLLFITSEANLAVQPRNLLVAGAGSSASIVEQHVALGESSYFTNAVTDILVGSGATLEHHKVQQESPAAFHIATVNVSQVAKSRFTSTSFSLGARLARTGIAVKFQAEDAHCTLDGLYLSDGRQHVDHHTWIDHQKPRCTSRELYKGILNGASRAVFNGRVVVHPDAQGSDAQQTNHNLLLSENAEIDTKPQLEIWADDVKCSHGATVGQLDEDQVYYLRARGIGETSARAILTRAFAKEIIDRVGPLSLQERLDQLLQDKLPRQ</sequence>
<dbReference type="NCBIfam" id="TIGR01981">
    <property type="entry name" value="sufD"/>
    <property type="match status" value="1"/>
</dbReference>
<dbReference type="EMBL" id="LODL01000010">
    <property type="protein sequence ID" value="KXB31807.1"/>
    <property type="molecule type" value="Genomic_DNA"/>
</dbReference>
<dbReference type="GO" id="GO:0016226">
    <property type="term" value="P:iron-sulfur cluster assembly"/>
    <property type="evidence" value="ECO:0007669"/>
    <property type="project" value="InterPro"/>
</dbReference>
<keyword evidence="5" id="KW-1185">Reference proteome</keyword>
<evidence type="ECO:0008006" key="6">
    <source>
        <dbReference type="Google" id="ProtNLM"/>
    </source>
</evidence>
<dbReference type="InterPro" id="IPR011542">
    <property type="entry name" value="SUF_FeS_clus_asmbl_SufD"/>
</dbReference>
<protein>
    <recommendedName>
        <fullName evidence="6">Fe-S cluster assembly protein SufD</fullName>
    </recommendedName>
</protein>
<dbReference type="InterPro" id="IPR037284">
    <property type="entry name" value="SUF_FeS_clus_asmbl_SufBD_sf"/>
</dbReference>
<dbReference type="PANTHER" id="PTHR43575">
    <property type="entry name" value="PROTEIN ABCI7, CHLOROPLASTIC"/>
    <property type="match status" value="1"/>
</dbReference>
<proteinExistence type="inferred from homology"/>
<evidence type="ECO:0000259" key="3">
    <source>
        <dbReference type="Pfam" id="PF19295"/>
    </source>
</evidence>
<dbReference type="RefSeq" id="WP_066881437.1">
    <property type="nucleotide sequence ID" value="NZ_LODL01000010.1"/>
</dbReference>
<comment type="similarity">
    <text evidence="1">Belongs to the iron-sulfur cluster assembly SufBD family.</text>
</comment>
<dbReference type="PANTHER" id="PTHR43575:SF1">
    <property type="entry name" value="PROTEIN ABCI7, CHLOROPLASTIC"/>
    <property type="match status" value="1"/>
</dbReference>